<evidence type="ECO:0000313" key="1">
    <source>
        <dbReference type="EMBL" id="CAF2115834.1"/>
    </source>
</evidence>
<sequence>MRASVRGVAIFFIKPIELWNWPLTTAWLSTQRAPMMCNVVKIVNQELGERSLEKPDLFLDSAPRLSHSWIQMAGK</sequence>
<dbReference type="PaxDb" id="3708-A0A078HAB4"/>
<accession>A0A078HAB4</accession>
<evidence type="ECO:0000313" key="3">
    <source>
        <dbReference type="Proteomes" id="UP000028999"/>
    </source>
</evidence>
<organism evidence="2 3">
    <name type="scientific">Brassica napus</name>
    <name type="common">Rape</name>
    <dbReference type="NCBI Taxonomy" id="3708"/>
    <lineage>
        <taxon>Eukaryota</taxon>
        <taxon>Viridiplantae</taxon>
        <taxon>Streptophyta</taxon>
        <taxon>Embryophyta</taxon>
        <taxon>Tracheophyta</taxon>
        <taxon>Spermatophyta</taxon>
        <taxon>Magnoliopsida</taxon>
        <taxon>eudicotyledons</taxon>
        <taxon>Gunneridae</taxon>
        <taxon>Pentapetalae</taxon>
        <taxon>rosids</taxon>
        <taxon>malvids</taxon>
        <taxon>Brassicales</taxon>
        <taxon>Brassicaceae</taxon>
        <taxon>Brassiceae</taxon>
        <taxon>Brassica</taxon>
    </lineage>
</organism>
<dbReference type="Gramene" id="CDY34622">
    <property type="protein sequence ID" value="CDY34622"/>
    <property type="gene ID" value="GSBRNA2T00057074001"/>
</dbReference>
<evidence type="ECO:0000313" key="2">
    <source>
        <dbReference type="EMBL" id="CDY34622.1"/>
    </source>
</evidence>
<proteinExistence type="predicted"/>
<gene>
    <name evidence="2" type="primary">BnaC08g41810D</name>
    <name evidence="1" type="ORF">DARMORV10_C08P47940.1</name>
    <name evidence="2" type="ORF">GSBRNA2T00057074001</name>
</gene>
<name>A0A078HAB4_BRANA</name>
<dbReference type="EMBL" id="LK032338">
    <property type="protein sequence ID" value="CDY34622.1"/>
    <property type="molecule type" value="Genomic_DNA"/>
</dbReference>
<dbReference type="EMBL" id="HG994372">
    <property type="protein sequence ID" value="CAF2115834.1"/>
    <property type="molecule type" value="Genomic_DNA"/>
</dbReference>
<dbReference type="AlphaFoldDB" id="A0A078HAB4"/>
<reference evidence="2" key="2">
    <citation type="submission" date="2014-06" db="EMBL/GenBank/DDBJ databases">
        <authorList>
            <person name="Genoscope - CEA"/>
        </authorList>
    </citation>
    <scope>NUCLEOTIDE SEQUENCE</scope>
</reference>
<keyword evidence="3" id="KW-1185">Reference proteome</keyword>
<dbReference type="Proteomes" id="UP001295469">
    <property type="component" value="Chromosome C08"/>
</dbReference>
<reference evidence="1" key="3">
    <citation type="submission" date="2021-01" db="EMBL/GenBank/DDBJ databases">
        <authorList>
            <consortium name="Genoscope - CEA"/>
            <person name="William W."/>
        </authorList>
    </citation>
    <scope>NUCLEOTIDE SEQUENCE</scope>
</reference>
<protein>
    <submittedName>
        <fullName evidence="1">(rape) hypothetical protein</fullName>
    </submittedName>
    <submittedName>
        <fullName evidence="2">BnaC08g41810D protein</fullName>
    </submittedName>
</protein>
<reference evidence="2 3" key="1">
    <citation type="journal article" date="2014" name="Science">
        <title>Plant genetics. Early allopolyploid evolution in the post-Neolithic Brassica napus oilseed genome.</title>
        <authorList>
            <person name="Chalhoub B."/>
            <person name="Denoeud F."/>
            <person name="Liu S."/>
            <person name="Parkin I.A."/>
            <person name="Tang H."/>
            <person name="Wang X."/>
            <person name="Chiquet J."/>
            <person name="Belcram H."/>
            <person name="Tong C."/>
            <person name="Samans B."/>
            <person name="Correa M."/>
            <person name="Da Silva C."/>
            <person name="Just J."/>
            <person name="Falentin C."/>
            <person name="Koh C.S."/>
            <person name="Le Clainche I."/>
            <person name="Bernard M."/>
            <person name="Bento P."/>
            <person name="Noel B."/>
            <person name="Labadie K."/>
            <person name="Alberti A."/>
            <person name="Charles M."/>
            <person name="Arnaud D."/>
            <person name="Guo H."/>
            <person name="Daviaud C."/>
            <person name="Alamery S."/>
            <person name="Jabbari K."/>
            <person name="Zhao M."/>
            <person name="Edger P.P."/>
            <person name="Chelaifa H."/>
            <person name="Tack D."/>
            <person name="Lassalle G."/>
            <person name="Mestiri I."/>
            <person name="Schnel N."/>
            <person name="Le Paslier M.C."/>
            <person name="Fan G."/>
            <person name="Renault V."/>
            <person name="Bayer P.E."/>
            <person name="Golicz A.A."/>
            <person name="Manoli S."/>
            <person name="Lee T.H."/>
            <person name="Thi V.H."/>
            <person name="Chalabi S."/>
            <person name="Hu Q."/>
            <person name="Fan C."/>
            <person name="Tollenaere R."/>
            <person name="Lu Y."/>
            <person name="Battail C."/>
            <person name="Shen J."/>
            <person name="Sidebottom C.H."/>
            <person name="Wang X."/>
            <person name="Canaguier A."/>
            <person name="Chauveau A."/>
            <person name="Berard A."/>
            <person name="Deniot G."/>
            <person name="Guan M."/>
            <person name="Liu Z."/>
            <person name="Sun F."/>
            <person name="Lim Y.P."/>
            <person name="Lyons E."/>
            <person name="Town C.D."/>
            <person name="Bancroft I."/>
            <person name="Wang X."/>
            <person name="Meng J."/>
            <person name="Ma J."/>
            <person name="Pires J.C."/>
            <person name="King G.J."/>
            <person name="Brunel D."/>
            <person name="Delourme R."/>
            <person name="Renard M."/>
            <person name="Aury J.M."/>
            <person name="Adams K.L."/>
            <person name="Batley J."/>
            <person name="Snowdon R.J."/>
            <person name="Tost J."/>
            <person name="Edwards D."/>
            <person name="Zhou Y."/>
            <person name="Hua W."/>
            <person name="Sharpe A.G."/>
            <person name="Paterson A.H."/>
            <person name="Guan C."/>
            <person name="Wincker P."/>
        </authorList>
    </citation>
    <scope>NUCLEOTIDE SEQUENCE [LARGE SCALE GENOMIC DNA]</scope>
    <source>
        <strain evidence="3">cv. Darmor-bzh</strain>
    </source>
</reference>
<dbReference type="Proteomes" id="UP000028999">
    <property type="component" value="Unassembled WGS sequence"/>
</dbReference>